<proteinExistence type="predicted"/>
<reference evidence="2 3" key="1">
    <citation type="submission" date="2013-11" db="EMBL/GenBank/DDBJ databases">
        <title>Draft genome of the bovine lungworm Dictyocaulus viviparus.</title>
        <authorList>
            <person name="Mitreva M."/>
        </authorList>
    </citation>
    <scope>NUCLEOTIDE SEQUENCE [LARGE SCALE GENOMIC DNA]</scope>
    <source>
        <strain evidence="2 3">HannoverDv2000</strain>
    </source>
</reference>
<reference evidence="3" key="2">
    <citation type="journal article" date="2016" name="Sci. Rep.">
        <title>Dictyocaulus viviparus genome, variome and transcriptome elucidate lungworm biology and support future intervention.</title>
        <authorList>
            <person name="McNulty S.N."/>
            <person name="Strube C."/>
            <person name="Rosa B.A."/>
            <person name="Martin J.C."/>
            <person name="Tyagi R."/>
            <person name="Choi Y.J."/>
            <person name="Wang Q."/>
            <person name="Hallsworth Pepin K."/>
            <person name="Zhang X."/>
            <person name="Ozersky P."/>
            <person name="Wilson R.K."/>
            <person name="Sternberg P.W."/>
            <person name="Gasser R.B."/>
            <person name="Mitreva M."/>
        </authorList>
    </citation>
    <scope>NUCLEOTIDE SEQUENCE [LARGE SCALE GENOMIC DNA]</scope>
    <source>
        <strain evidence="3">HannoverDv2000</strain>
    </source>
</reference>
<evidence type="ECO:0000256" key="1">
    <source>
        <dbReference type="SAM" id="MobiDB-lite"/>
    </source>
</evidence>
<dbReference type="Proteomes" id="UP000053766">
    <property type="component" value="Unassembled WGS sequence"/>
</dbReference>
<gene>
    <name evidence="2" type="ORF">DICVIV_09736</name>
</gene>
<evidence type="ECO:0000313" key="3">
    <source>
        <dbReference type="Proteomes" id="UP000053766"/>
    </source>
</evidence>
<dbReference type="EMBL" id="KN716489">
    <property type="protein sequence ID" value="KJH44225.1"/>
    <property type="molecule type" value="Genomic_DNA"/>
</dbReference>
<evidence type="ECO:0000313" key="2">
    <source>
        <dbReference type="EMBL" id="KJH44225.1"/>
    </source>
</evidence>
<dbReference type="AlphaFoldDB" id="A0A0D8XHV2"/>
<accession>A0A0D8XHV2</accession>
<keyword evidence="3" id="KW-1185">Reference proteome</keyword>
<protein>
    <submittedName>
        <fullName evidence="2">Uncharacterized protein</fullName>
    </submittedName>
</protein>
<feature type="region of interest" description="Disordered" evidence="1">
    <location>
        <begin position="202"/>
        <end position="232"/>
    </location>
</feature>
<name>A0A0D8XHV2_DICVI</name>
<organism evidence="2 3">
    <name type="scientific">Dictyocaulus viviparus</name>
    <name type="common">Bovine lungworm</name>
    <dbReference type="NCBI Taxonomy" id="29172"/>
    <lineage>
        <taxon>Eukaryota</taxon>
        <taxon>Metazoa</taxon>
        <taxon>Ecdysozoa</taxon>
        <taxon>Nematoda</taxon>
        <taxon>Chromadorea</taxon>
        <taxon>Rhabditida</taxon>
        <taxon>Rhabditina</taxon>
        <taxon>Rhabditomorpha</taxon>
        <taxon>Strongyloidea</taxon>
        <taxon>Metastrongylidae</taxon>
        <taxon>Dictyocaulus</taxon>
    </lineage>
</organism>
<feature type="compositionally biased region" description="Polar residues" evidence="1">
    <location>
        <begin position="213"/>
        <end position="232"/>
    </location>
</feature>
<sequence length="232" mass="26521">MEDLERIKVKLEGKQYSNAAEFAYEMRQVLWRTGESAEDYAYRTVLSYFEKLWSESPEDCNRSARNSTQEGDIKEDDKKLDHYQLLIKRELKKAVDLLREFTVTENYLNFLEERRIEARSKKIEAPSVPTMAILPAEKIFPKLCITDGDILCNDSLISYTGNLGKNRRNTYLAAKEACFGGTREPDNETITLSSDDECLAESNRTLGIENSEEPCTSQKEPENSSSDSLNSI</sequence>